<dbReference type="EMBL" id="WOWK01000023">
    <property type="protein sequence ID" value="KAF0327505.1"/>
    <property type="molecule type" value="Genomic_DNA"/>
</dbReference>
<protein>
    <recommendedName>
        <fullName evidence="3">F-box domain-containing protein</fullName>
    </recommendedName>
</protein>
<dbReference type="Gene3D" id="3.80.10.10">
    <property type="entry name" value="Ribonuclease Inhibitor"/>
    <property type="match status" value="1"/>
</dbReference>
<keyword evidence="2" id="KW-1185">Reference proteome</keyword>
<dbReference type="InterPro" id="IPR032675">
    <property type="entry name" value="LRR_dom_sf"/>
</dbReference>
<dbReference type="AlphaFoldDB" id="A0A8H3ZWZ0"/>
<accession>A0A8H3ZWZ0</accession>
<sequence length="470" mass="54020">MATLSKLPPELIHEICLHIHKHDLDQPDNLQDWDIPQKALASLCKVSKAFCDAAQPILFRRVHITVRQQYFIPHNTKLIALLRVLIKRPYLGEQIRLLKLSVYKAGNTWINRLNPIKPVEFIPLAEDDFQLFTNAAKRENWMGDLSALWDNSFLSEEQVLLQLSLAKMPSLNEMQLAISHETTSMSMFSHGFRQAVAENKILKQLRAVHMHGFPDPRHPEMRYTVMRELQPLLFLLQPQVTKLHIENCLGHWEPIAWPEFAQLAHVKHLTMHNCELTQWDFDIFITACRSLESVIYTAHPIGSHTRDQESPETYVGGLQKHSRTIKDLHLVVNPKKQNEMWKAGYSSFESFESLESLTISPSDFGETFIVPGTLGPKTLSQTLPKSLKHLTVKRWCWPMRIDIDWLAQAACRGELENLETLDIEYCLSATKDPISMANNLRAELERSTGGAITFFICLRKLGNSHKDALW</sequence>
<evidence type="ECO:0000313" key="1">
    <source>
        <dbReference type="EMBL" id="KAF0327505.1"/>
    </source>
</evidence>
<organism evidence="1 2">
    <name type="scientific">Colletotrichum asianum</name>
    <dbReference type="NCBI Taxonomy" id="702518"/>
    <lineage>
        <taxon>Eukaryota</taxon>
        <taxon>Fungi</taxon>
        <taxon>Dikarya</taxon>
        <taxon>Ascomycota</taxon>
        <taxon>Pezizomycotina</taxon>
        <taxon>Sordariomycetes</taxon>
        <taxon>Hypocreomycetidae</taxon>
        <taxon>Glomerellales</taxon>
        <taxon>Glomerellaceae</taxon>
        <taxon>Colletotrichum</taxon>
        <taxon>Colletotrichum gloeosporioides species complex</taxon>
    </lineage>
</organism>
<evidence type="ECO:0000313" key="2">
    <source>
        <dbReference type="Proteomes" id="UP000434172"/>
    </source>
</evidence>
<dbReference type="OrthoDB" id="9994419at2759"/>
<dbReference type="Proteomes" id="UP000434172">
    <property type="component" value="Unassembled WGS sequence"/>
</dbReference>
<evidence type="ECO:0008006" key="3">
    <source>
        <dbReference type="Google" id="ProtNLM"/>
    </source>
</evidence>
<comment type="caution">
    <text evidence="1">The sequence shown here is derived from an EMBL/GenBank/DDBJ whole genome shotgun (WGS) entry which is preliminary data.</text>
</comment>
<proteinExistence type="predicted"/>
<reference evidence="1 2" key="1">
    <citation type="submission" date="2019-12" db="EMBL/GenBank/DDBJ databases">
        <title>A genome sequence resource for the geographically widespread anthracnose pathogen Colletotrichum asianum.</title>
        <authorList>
            <person name="Meng Y."/>
        </authorList>
    </citation>
    <scope>NUCLEOTIDE SEQUENCE [LARGE SCALE GENOMIC DNA]</scope>
    <source>
        <strain evidence="1 2">ICMP 18580</strain>
    </source>
</reference>
<dbReference type="SUPFAM" id="SSF52058">
    <property type="entry name" value="L domain-like"/>
    <property type="match status" value="1"/>
</dbReference>
<gene>
    <name evidence="1" type="ORF">GQ607_005366</name>
</gene>
<name>A0A8H3ZWZ0_9PEZI</name>